<dbReference type="InterPro" id="IPR006517">
    <property type="entry name" value="Phage_terminase_lsu-like_C"/>
</dbReference>
<dbReference type="KEGG" id="vgo:GJW-30_1_04447"/>
<accession>A0A0S3Q130</accession>
<dbReference type="InterPro" id="IPR035421">
    <property type="entry name" value="Terminase_6C"/>
</dbReference>
<protein>
    <submittedName>
        <fullName evidence="3">Terminase-like family protein</fullName>
    </submittedName>
</protein>
<organism evidence="3 4">
    <name type="scientific">Variibacter gotjawalensis</name>
    <dbReference type="NCBI Taxonomy" id="1333996"/>
    <lineage>
        <taxon>Bacteria</taxon>
        <taxon>Pseudomonadati</taxon>
        <taxon>Pseudomonadota</taxon>
        <taxon>Alphaproteobacteria</taxon>
        <taxon>Hyphomicrobiales</taxon>
        <taxon>Nitrobacteraceae</taxon>
        <taxon>Variibacter</taxon>
    </lineage>
</organism>
<reference evidence="3 4" key="1">
    <citation type="submission" date="2015-08" db="EMBL/GenBank/DDBJ databases">
        <title>Investigation of the bacterial diversity of lava forest soil.</title>
        <authorList>
            <person name="Lee J.S."/>
        </authorList>
    </citation>
    <scope>NUCLEOTIDE SEQUENCE [LARGE SCALE GENOMIC DNA]</scope>
    <source>
        <strain evidence="3 4">GJW-30</strain>
    </source>
</reference>
<dbReference type="NCBIfam" id="TIGR01630">
    <property type="entry name" value="psiM2_ORF9"/>
    <property type="match status" value="1"/>
</dbReference>
<evidence type="ECO:0000256" key="1">
    <source>
        <dbReference type="ARBA" id="ARBA00022612"/>
    </source>
</evidence>
<gene>
    <name evidence="3" type="ORF">GJW-30_1_04447</name>
</gene>
<dbReference type="EMBL" id="AP014946">
    <property type="protein sequence ID" value="BAT61885.1"/>
    <property type="molecule type" value="Genomic_DNA"/>
</dbReference>
<evidence type="ECO:0000313" key="3">
    <source>
        <dbReference type="EMBL" id="BAT61885.1"/>
    </source>
</evidence>
<dbReference type="AlphaFoldDB" id="A0A0S3Q130"/>
<dbReference type="Gene3D" id="3.30.420.240">
    <property type="match status" value="1"/>
</dbReference>
<evidence type="ECO:0000313" key="4">
    <source>
        <dbReference type="Proteomes" id="UP000236884"/>
    </source>
</evidence>
<sequence>MFAAQYQQAPVPPGGAMIKRKWLQRYDDVPLAKHKFILQSWDTASKEGGANDWSVCTTWSIVNNRFYLLDVTRQRVSYTELRRLAAKLHRYSGSHQVLIEEAGIGYGLLDDLQSQGIPVRGVRPEGDKIVRLALQSPKFEAGLVYLPRQASWLADFEAELLSFPGGRNDDQVDSTTQALANYESPFANANITRVMQSIMSGMSREY</sequence>
<proteinExistence type="predicted"/>
<feature type="domain" description="Terminase large subunit gp17-like C-terminal" evidence="2">
    <location>
        <begin position="40"/>
        <end position="181"/>
    </location>
</feature>
<dbReference type="Pfam" id="PF17289">
    <property type="entry name" value="Terminase_6C"/>
    <property type="match status" value="1"/>
</dbReference>
<dbReference type="Proteomes" id="UP000236884">
    <property type="component" value="Chromosome"/>
</dbReference>
<name>A0A0S3Q130_9BRAD</name>
<keyword evidence="4" id="KW-1185">Reference proteome</keyword>
<keyword evidence="1" id="KW-1188">Viral release from host cell</keyword>
<evidence type="ECO:0000259" key="2">
    <source>
        <dbReference type="Pfam" id="PF17289"/>
    </source>
</evidence>